<dbReference type="AlphaFoldDB" id="A0AAQ3SEK2"/>
<dbReference type="Proteomes" id="UP001341281">
    <property type="component" value="Chromosome 01"/>
</dbReference>
<proteinExistence type="predicted"/>
<dbReference type="EMBL" id="CP144745">
    <property type="protein sequence ID" value="WVZ53108.1"/>
    <property type="molecule type" value="Genomic_DNA"/>
</dbReference>
<organism evidence="2 3">
    <name type="scientific">Paspalum notatum var. saurae</name>
    <dbReference type="NCBI Taxonomy" id="547442"/>
    <lineage>
        <taxon>Eukaryota</taxon>
        <taxon>Viridiplantae</taxon>
        <taxon>Streptophyta</taxon>
        <taxon>Embryophyta</taxon>
        <taxon>Tracheophyta</taxon>
        <taxon>Spermatophyta</taxon>
        <taxon>Magnoliopsida</taxon>
        <taxon>Liliopsida</taxon>
        <taxon>Poales</taxon>
        <taxon>Poaceae</taxon>
        <taxon>PACMAD clade</taxon>
        <taxon>Panicoideae</taxon>
        <taxon>Andropogonodae</taxon>
        <taxon>Paspaleae</taxon>
        <taxon>Paspalinae</taxon>
        <taxon>Paspalum</taxon>
    </lineage>
</organism>
<protein>
    <submittedName>
        <fullName evidence="2">Uncharacterized protein</fullName>
    </submittedName>
</protein>
<keyword evidence="3" id="KW-1185">Reference proteome</keyword>
<feature type="compositionally biased region" description="Basic and acidic residues" evidence="1">
    <location>
        <begin position="212"/>
        <end position="234"/>
    </location>
</feature>
<feature type="compositionally biased region" description="Low complexity" evidence="1">
    <location>
        <begin position="139"/>
        <end position="153"/>
    </location>
</feature>
<evidence type="ECO:0000256" key="1">
    <source>
        <dbReference type="SAM" id="MobiDB-lite"/>
    </source>
</evidence>
<feature type="compositionally biased region" description="Gly residues" evidence="1">
    <location>
        <begin position="201"/>
        <end position="211"/>
    </location>
</feature>
<reference evidence="2 3" key="1">
    <citation type="submission" date="2024-02" db="EMBL/GenBank/DDBJ databases">
        <title>High-quality chromosome-scale genome assembly of Pensacola bahiagrass (Paspalum notatum Flugge var. saurae).</title>
        <authorList>
            <person name="Vega J.M."/>
            <person name="Podio M."/>
            <person name="Orjuela J."/>
            <person name="Siena L.A."/>
            <person name="Pessino S.C."/>
            <person name="Combes M.C."/>
            <person name="Mariac C."/>
            <person name="Albertini E."/>
            <person name="Pupilli F."/>
            <person name="Ortiz J.P.A."/>
            <person name="Leblanc O."/>
        </authorList>
    </citation>
    <scope>NUCLEOTIDE SEQUENCE [LARGE SCALE GENOMIC DNA]</scope>
    <source>
        <strain evidence="2">R1</strain>
        <tissue evidence="2">Leaf</tissue>
    </source>
</reference>
<gene>
    <name evidence="2" type="ORF">U9M48_004094</name>
</gene>
<evidence type="ECO:0000313" key="3">
    <source>
        <dbReference type="Proteomes" id="UP001341281"/>
    </source>
</evidence>
<name>A0AAQ3SEK2_PASNO</name>
<evidence type="ECO:0000313" key="2">
    <source>
        <dbReference type="EMBL" id="WVZ53108.1"/>
    </source>
</evidence>
<sequence>MPTIQRVFLDELPGVDDNDEFPLAGKLAHAAETASALGASGCSAWVGTGASMSMTGSRGVRRTPAHMAAGTGAHGCRAAGWASSAEAEPTPCAPSPCRGFLPHAPRPHNAAARLTLLGSGLRGPQPPFRARRSPRRARSSAAASPTPSEQSAPVSPDQPPVAARGRPGRAPPRAVRAGLSQRGEVVPAAQRRAHKRRECGVGSGAQGVGRGPGEDPRDGRVHLRDRGVQVEHREQRRRRGHERGHGAHRFHHGQRQLMTLEASSGYSWIGVD</sequence>
<feature type="compositionally biased region" description="Basic residues" evidence="1">
    <location>
        <begin position="129"/>
        <end position="138"/>
    </location>
</feature>
<feature type="compositionally biased region" description="Basic residues" evidence="1">
    <location>
        <begin position="235"/>
        <end position="251"/>
    </location>
</feature>
<accession>A0AAQ3SEK2</accession>
<feature type="region of interest" description="Disordered" evidence="1">
    <location>
        <begin position="118"/>
        <end position="251"/>
    </location>
</feature>